<dbReference type="AlphaFoldDB" id="A0A9W9LHR2"/>
<name>A0A9W9LHR2_9EURO</name>
<evidence type="ECO:0000313" key="2">
    <source>
        <dbReference type="Proteomes" id="UP001146351"/>
    </source>
</evidence>
<proteinExistence type="predicted"/>
<sequence>MDTPTPTLFPADASAIQENRDLLRKFASALARNSAADLMALIPRSYSQRHVNVYMKSLESDAVRLNQRTLDDLQIVLREEPEVDLLAAFPSGYARRMKFAACSGKNPTGWVLRISENAPTLWRQPQLSCEKCSGCPKRYGKAPSEASSCSIFSGLRTLREDDVGGEEVKEPTANTSISTAAEFNYFKFSASHHGSNTYVKLLRAFPTGDMRGSVFTHGDIRVTGIIDWKDSGFYPEYHECTQLTRTMSVVDENDWYLYLPESVSPLNFPKHWLVDQLWSIHPTTT</sequence>
<reference evidence="1" key="1">
    <citation type="submission" date="2022-11" db="EMBL/GenBank/DDBJ databases">
        <authorList>
            <person name="Petersen C."/>
        </authorList>
    </citation>
    <scope>NUCLEOTIDE SEQUENCE</scope>
    <source>
        <strain evidence="1">IBT 21917</strain>
    </source>
</reference>
<accession>A0A9W9LHR2</accession>
<gene>
    <name evidence="1" type="ORF">N7492_008903</name>
</gene>
<evidence type="ECO:0008006" key="3">
    <source>
        <dbReference type="Google" id="ProtNLM"/>
    </source>
</evidence>
<organism evidence="1 2">
    <name type="scientific">Penicillium capsulatum</name>
    <dbReference type="NCBI Taxonomy" id="69766"/>
    <lineage>
        <taxon>Eukaryota</taxon>
        <taxon>Fungi</taxon>
        <taxon>Dikarya</taxon>
        <taxon>Ascomycota</taxon>
        <taxon>Pezizomycotina</taxon>
        <taxon>Eurotiomycetes</taxon>
        <taxon>Eurotiomycetidae</taxon>
        <taxon>Eurotiales</taxon>
        <taxon>Aspergillaceae</taxon>
        <taxon>Penicillium</taxon>
    </lineage>
</organism>
<comment type="caution">
    <text evidence="1">The sequence shown here is derived from an EMBL/GenBank/DDBJ whole genome shotgun (WGS) entry which is preliminary data.</text>
</comment>
<dbReference type="OrthoDB" id="2906425at2759"/>
<protein>
    <recommendedName>
        <fullName evidence="3">Aminoglycoside phosphotransferase domain-containing protein</fullName>
    </recommendedName>
</protein>
<reference evidence="1" key="2">
    <citation type="journal article" date="2023" name="IMA Fungus">
        <title>Comparative genomic study of the Penicillium genus elucidates a diverse pangenome and 15 lateral gene transfer events.</title>
        <authorList>
            <person name="Petersen C."/>
            <person name="Sorensen T."/>
            <person name="Nielsen M.R."/>
            <person name="Sondergaard T.E."/>
            <person name="Sorensen J.L."/>
            <person name="Fitzpatrick D.A."/>
            <person name="Frisvad J.C."/>
            <person name="Nielsen K.L."/>
        </authorList>
    </citation>
    <scope>NUCLEOTIDE SEQUENCE</scope>
    <source>
        <strain evidence="1">IBT 21917</strain>
    </source>
</reference>
<dbReference type="EMBL" id="JAPQKO010000006">
    <property type="protein sequence ID" value="KAJ5156100.1"/>
    <property type="molecule type" value="Genomic_DNA"/>
</dbReference>
<evidence type="ECO:0000313" key="1">
    <source>
        <dbReference type="EMBL" id="KAJ5156100.1"/>
    </source>
</evidence>
<keyword evidence="2" id="KW-1185">Reference proteome</keyword>
<dbReference type="Proteomes" id="UP001146351">
    <property type="component" value="Unassembled WGS sequence"/>
</dbReference>